<protein>
    <submittedName>
        <fullName evidence="2">Second triple gene block gene</fullName>
    </submittedName>
</protein>
<dbReference type="KEGG" id="vg:995298"/>
<dbReference type="InterPro" id="IPR001896">
    <property type="entry name" value="Plant_vir_prot"/>
</dbReference>
<evidence type="ECO:0000313" key="2">
    <source>
        <dbReference type="EMBL" id="CAA11463.1"/>
    </source>
</evidence>
<dbReference type="EMBL" id="AJ223598">
    <property type="protein sequence ID" value="CAA11463.1"/>
    <property type="molecule type" value="Genomic_RNA"/>
</dbReference>
<feature type="transmembrane region" description="Helical" evidence="1">
    <location>
        <begin position="79"/>
        <end position="98"/>
    </location>
</feature>
<sequence>MVRSNVVGARPNIYWPIVVGVVAIALFGFLTITNQKHSTQSGDNIHKFANGGSYADGSKRINYNKNNCRAYNGSSSNRTFTGLLLPALFLAAALYAYVCWSKPKCHVTCRGDCAAGGE</sequence>
<evidence type="ECO:0000256" key="1">
    <source>
        <dbReference type="SAM" id="Phobius"/>
    </source>
</evidence>
<dbReference type="GeneID" id="995298"/>
<proteinExistence type="predicted"/>
<dbReference type="OrthoDB" id="20634at10239"/>
<keyword evidence="3" id="KW-1185">Reference proteome</keyword>
<feature type="transmembrane region" description="Helical" evidence="1">
    <location>
        <begin position="13"/>
        <end position="32"/>
    </location>
</feature>
<dbReference type="RefSeq" id="NP_612612.1">
    <property type="nucleotide sequence ID" value="NC_003512.1"/>
</dbReference>
<dbReference type="Pfam" id="PF01307">
    <property type="entry name" value="Plant_vir_prot"/>
    <property type="match status" value="1"/>
</dbReference>
<keyword evidence="1" id="KW-0812">Transmembrane</keyword>
<reference evidence="2 3" key="1">
    <citation type="journal article" date="1998" name="J. Gen. Virol.">
        <title>Genome properties of beet virus Q, a new furo-like virus from sugarbeet, determined from unpurified virus.</title>
        <authorList>
            <person name="Koenig R."/>
            <person name="Pleij C."/>
            <person name="Beier C."/>
            <person name="Commandeur U."/>
        </authorList>
    </citation>
    <scope>NUCLEOTIDE SEQUENCE [LARGE SCALE GENOMIC DNA]</scope>
</reference>
<keyword evidence="1" id="KW-1133">Transmembrane helix</keyword>
<organism evidence="2 3">
    <name type="scientific">Beet virus Q</name>
    <dbReference type="NCBI Taxonomy" id="71972"/>
    <lineage>
        <taxon>Viruses</taxon>
        <taxon>Riboviria</taxon>
        <taxon>Orthornavirae</taxon>
        <taxon>Kitrinoviricota</taxon>
        <taxon>Alsuviricetes</taxon>
        <taxon>Martellivirales</taxon>
        <taxon>Virgaviridae</taxon>
        <taxon>Pomovirus</taxon>
        <taxon>Pomovirus betae</taxon>
    </lineage>
</organism>
<dbReference type="Proteomes" id="UP000201633">
    <property type="component" value="Genome"/>
</dbReference>
<accession>O92517</accession>
<name>O92517_9VIRU</name>
<keyword evidence="1" id="KW-0472">Membrane</keyword>
<evidence type="ECO:0000313" key="3">
    <source>
        <dbReference type="Proteomes" id="UP000201633"/>
    </source>
</evidence>